<dbReference type="EMBL" id="CP016345">
    <property type="protein sequence ID" value="ANQ12874.1"/>
    <property type="molecule type" value="Genomic_DNA"/>
</dbReference>
<evidence type="ECO:0000313" key="2">
    <source>
        <dbReference type="Proteomes" id="UP000092741"/>
    </source>
</evidence>
<dbReference type="Proteomes" id="UP000092741">
    <property type="component" value="Chromosome 1"/>
</dbReference>
<keyword evidence="2" id="KW-1185">Reference proteome</keyword>
<name>A0AAN1CVU5_VIBNA</name>
<proteinExistence type="predicted"/>
<protein>
    <recommendedName>
        <fullName evidence="3">Transglycosylase SLT domain-containing protein</fullName>
    </recommendedName>
</protein>
<accession>A0AAN1CVU5</accession>
<dbReference type="GeneID" id="70912024"/>
<dbReference type="AlphaFoldDB" id="A0AAN1CVU5"/>
<evidence type="ECO:0008006" key="3">
    <source>
        <dbReference type="Google" id="ProtNLM"/>
    </source>
</evidence>
<dbReference type="KEGG" id="vna:PN96_04425"/>
<gene>
    <name evidence="1" type="ORF">BA890_08865</name>
</gene>
<dbReference type="RefSeq" id="WP_020335483.1">
    <property type="nucleotide sequence ID" value="NZ_ATFJ01000037.1"/>
</dbReference>
<sequence>MDAKQLTTLIVRPWLKRLGLYSRAAEQLIVGTIYQESNGHFIKQVGGGPALGLIQMEPATYKDIWDNFLAYRRSLANKLTELASMESLDEDMRPDVSQLVTNLTFAIAMCRVHYLRVKEALPKAGDLDGLAKYWKDHYNTHLGAGTVDDFKKNFPMEILTMEEA</sequence>
<evidence type="ECO:0000313" key="1">
    <source>
        <dbReference type="EMBL" id="ANQ12874.1"/>
    </source>
</evidence>
<organism evidence="1 2">
    <name type="scientific">Vibrio natriegens NBRC 15636 = ATCC 14048 = DSM 759</name>
    <dbReference type="NCBI Taxonomy" id="1219067"/>
    <lineage>
        <taxon>Bacteria</taxon>
        <taxon>Pseudomonadati</taxon>
        <taxon>Pseudomonadota</taxon>
        <taxon>Gammaproteobacteria</taxon>
        <taxon>Vibrionales</taxon>
        <taxon>Vibrionaceae</taxon>
        <taxon>Vibrio</taxon>
    </lineage>
</organism>
<reference evidence="1 2" key="1">
    <citation type="submission" date="2016-07" db="EMBL/GenBank/DDBJ databases">
        <title>Developing Vibrio natriegens as a novel, fast-growing host for biotechnology.</title>
        <authorList>
            <person name="Weinstock M.T."/>
            <person name="Hesek E.D."/>
            <person name="Wilson C.M."/>
            <person name="Gibson D.G."/>
        </authorList>
    </citation>
    <scope>NUCLEOTIDE SEQUENCE [LARGE SCALE GENOMIC DNA]</scope>
    <source>
        <strain evidence="1 2">ATCC 14048</strain>
    </source>
</reference>